<sequence length="151" mass="16221">MATSVHRIINGFLIMFTASEHLHGWLVYGGGAVLGLLCWWYLLIKLPVKPIRSLLFGAMVGALCMPWPTEDGGQFFAPAWLIAGSDGLFDGADAFWRAGTPLLMAIAGAAMVALIIQIAFSIKADSQQKASATVKRARERSDKQRAGASTV</sequence>
<protein>
    <submittedName>
        <fullName evidence="2">Uncharacterized protein</fullName>
    </submittedName>
</protein>
<accession>A0AAN1WFR5</accession>
<keyword evidence="1" id="KW-0472">Membrane</keyword>
<name>A0AAN1WFR5_9GAMM</name>
<gene>
    <name evidence="2" type="ORF">MARGE09_P0979</name>
</gene>
<evidence type="ECO:0000256" key="1">
    <source>
        <dbReference type="SAM" id="Phobius"/>
    </source>
</evidence>
<dbReference type="EMBL" id="AP023086">
    <property type="protein sequence ID" value="BCD96779.1"/>
    <property type="molecule type" value="Genomic_DNA"/>
</dbReference>
<keyword evidence="3" id="KW-1185">Reference proteome</keyword>
<organism evidence="2 3">
    <name type="scientific">Marinagarivorans cellulosilyticus</name>
    <dbReference type="NCBI Taxonomy" id="2721545"/>
    <lineage>
        <taxon>Bacteria</taxon>
        <taxon>Pseudomonadati</taxon>
        <taxon>Pseudomonadota</taxon>
        <taxon>Gammaproteobacteria</taxon>
        <taxon>Cellvibrionales</taxon>
        <taxon>Cellvibrionaceae</taxon>
        <taxon>Marinagarivorans</taxon>
    </lineage>
</organism>
<feature type="transmembrane region" description="Helical" evidence="1">
    <location>
        <begin position="102"/>
        <end position="122"/>
    </location>
</feature>
<keyword evidence="1" id="KW-0812">Transmembrane</keyword>
<reference evidence="2 3" key="1">
    <citation type="journal article" date="2022" name="IScience">
        <title>An ultrasensitive nanofiber-based assay for enzymatic hydrolysis and deep-sea microbial degradation of cellulose.</title>
        <authorList>
            <person name="Tsudome M."/>
            <person name="Tachioka M."/>
            <person name="Miyazaki M."/>
            <person name="Uchimura K."/>
            <person name="Tsuda M."/>
            <person name="Takaki Y."/>
            <person name="Deguchi S."/>
        </authorList>
    </citation>
    <scope>NUCLEOTIDE SEQUENCE [LARGE SCALE GENOMIC DNA]</scope>
    <source>
        <strain evidence="2 3">GE09</strain>
    </source>
</reference>
<evidence type="ECO:0000313" key="2">
    <source>
        <dbReference type="EMBL" id="BCD96779.1"/>
    </source>
</evidence>
<evidence type="ECO:0000313" key="3">
    <source>
        <dbReference type="Proteomes" id="UP001320119"/>
    </source>
</evidence>
<dbReference type="AlphaFoldDB" id="A0AAN1WFR5"/>
<dbReference type="KEGG" id="marq:MARGE09_P0979"/>
<keyword evidence="1" id="KW-1133">Transmembrane helix</keyword>
<proteinExistence type="predicted"/>
<feature type="transmembrane region" description="Helical" evidence="1">
    <location>
        <begin position="25"/>
        <end position="44"/>
    </location>
</feature>
<dbReference type="Proteomes" id="UP001320119">
    <property type="component" value="Chromosome"/>
</dbReference>